<dbReference type="OrthoDB" id="9835575at2"/>
<dbReference type="RefSeq" id="WP_160560069.1">
    <property type="nucleotide sequence ID" value="NZ_QZDT01000014.1"/>
</dbReference>
<accession>A0A9X5BHD9</accession>
<dbReference type="Proteomes" id="UP001154420">
    <property type="component" value="Unassembled WGS sequence"/>
</dbReference>
<comment type="caution">
    <text evidence="1">The sequence shown here is derived from an EMBL/GenBank/DDBJ whole genome shotgun (WGS) entry which is preliminary data.</text>
</comment>
<proteinExistence type="predicted"/>
<dbReference type="EMBL" id="QZDT01000014">
    <property type="protein sequence ID" value="NBJ92992.1"/>
    <property type="molecule type" value="Genomic_DNA"/>
</dbReference>
<dbReference type="AlphaFoldDB" id="A0A9X5BHD9"/>
<organism evidence="1 2">
    <name type="scientific">Parablautia muri</name>
    <dbReference type="NCBI Taxonomy" id="2320879"/>
    <lineage>
        <taxon>Bacteria</taxon>
        <taxon>Bacillati</taxon>
        <taxon>Bacillota</taxon>
        <taxon>Clostridia</taxon>
        <taxon>Lachnospirales</taxon>
        <taxon>Lachnospiraceae</taxon>
        <taxon>Parablautia</taxon>
    </lineage>
</organism>
<evidence type="ECO:0000313" key="1">
    <source>
        <dbReference type="EMBL" id="NBJ92992.1"/>
    </source>
</evidence>
<reference evidence="1" key="1">
    <citation type="submission" date="2018-09" db="EMBL/GenBank/DDBJ databases">
        <title>Murine metabolic-syndrome-specific gut microbial biobank.</title>
        <authorList>
            <person name="Liu C."/>
        </authorList>
    </citation>
    <scope>NUCLEOTIDE SEQUENCE</scope>
    <source>
        <strain evidence="1">D42-62</strain>
    </source>
</reference>
<sequence>MSNRYPVTESYPETSLYAELLLYDIDSDGQDEIWIAINDRCYLTLRNHYVVYNQNYVADWCIYCDESGNFQLAEGQLFTELGNLEIDQVISGGIWIEQTFEAYLLKDGALTYLP</sequence>
<gene>
    <name evidence="1" type="ORF">D5281_10385</name>
</gene>
<keyword evidence="2" id="KW-1185">Reference proteome</keyword>
<protein>
    <submittedName>
        <fullName evidence="1">Uncharacterized protein</fullName>
    </submittedName>
</protein>
<name>A0A9X5BHD9_9FIRM</name>
<evidence type="ECO:0000313" key="2">
    <source>
        <dbReference type="Proteomes" id="UP001154420"/>
    </source>
</evidence>